<evidence type="ECO:0000256" key="6">
    <source>
        <dbReference type="ARBA" id="ARBA00023170"/>
    </source>
</evidence>
<gene>
    <name evidence="9" type="ORF">PUN28_011130</name>
</gene>
<evidence type="ECO:0000256" key="1">
    <source>
        <dbReference type="ARBA" id="ARBA00004651"/>
    </source>
</evidence>
<keyword evidence="5 8" id="KW-0472">Membrane</keyword>
<comment type="function">
    <text evidence="8">Gustatory receptor which mediates acceptance or avoidance behavior, depending on its substrates.</text>
</comment>
<dbReference type="GO" id="GO:0050909">
    <property type="term" value="P:sensory perception of taste"/>
    <property type="evidence" value="ECO:0007669"/>
    <property type="project" value="InterPro"/>
</dbReference>
<dbReference type="PANTHER" id="PTHR21143">
    <property type="entry name" value="INVERTEBRATE GUSTATORY RECEPTOR"/>
    <property type="match status" value="1"/>
</dbReference>
<reference evidence="9 10" key="1">
    <citation type="submission" date="2023-03" db="EMBL/GenBank/DDBJ databases">
        <title>High recombination rates correlate with genetic variation in Cardiocondyla obscurior ants.</title>
        <authorList>
            <person name="Errbii M."/>
        </authorList>
    </citation>
    <scope>NUCLEOTIDE SEQUENCE [LARGE SCALE GENOMIC DNA]</scope>
    <source>
        <strain evidence="9">Alpha-2009</strain>
        <tissue evidence="9">Whole body</tissue>
    </source>
</reference>
<dbReference type="PANTHER" id="PTHR21143:SF133">
    <property type="entry name" value="GUSTATORY AND PHEROMONE RECEPTOR 32A-RELATED"/>
    <property type="match status" value="1"/>
</dbReference>
<evidence type="ECO:0000256" key="4">
    <source>
        <dbReference type="ARBA" id="ARBA00022989"/>
    </source>
</evidence>
<evidence type="ECO:0000256" key="2">
    <source>
        <dbReference type="ARBA" id="ARBA00022475"/>
    </source>
</evidence>
<feature type="transmembrane region" description="Helical" evidence="8">
    <location>
        <begin position="73"/>
        <end position="96"/>
    </location>
</feature>
<dbReference type="GO" id="GO:0030425">
    <property type="term" value="C:dendrite"/>
    <property type="evidence" value="ECO:0007669"/>
    <property type="project" value="TreeGrafter"/>
</dbReference>
<evidence type="ECO:0000256" key="7">
    <source>
        <dbReference type="ARBA" id="ARBA00023224"/>
    </source>
</evidence>
<feature type="transmembrane region" description="Helical" evidence="8">
    <location>
        <begin position="39"/>
        <end position="57"/>
    </location>
</feature>
<comment type="similarity">
    <text evidence="8">Belongs to the insect chemoreceptor superfamily. Gustatory receptor (GR) family.</text>
</comment>
<proteinExistence type="inferred from homology"/>
<dbReference type="Pfam" id="PF08395">
    <property type="entry name" value="7tm_7"/>
    <property type="match status" value="2"/>
</dbReference>
<keyword evidence="2 8" id="KW-1003">Cell membrane</keyword>
<sequence length="470" mass="54846">MKLFARPNSFSEAMKSVIYFNNVLGLRTFEYPRGRPRPLLSLIYFLIIYAIFCGGISNMERYFVNVSLLKLEYILYLITTYIYIVSVILKMILGWWHSKQIAVCYKKIFEIDKTLRELGLTINYDKIYFTTIGIVAAWVVVIIIFIITGLFYMRSRADILTAIYILFVTLLSLSIDYINMFEFCIFARCLQTKFESINHLLHETIRNLSADETKLGTFELKDYTKLMDFEQQKNILSTKIISEWRQRFYSASNFILRKHSPVTSQIEMHIPFQIKKEIQNKLRNRSHENISATKRENHKHLLQIMKQMHLELCEISRIICSSFGVQTSWEIGVVILFIIQTLYSYYNRYIVRLQIAPVEDTILSTLVCFVDIFKIIALSRACKDAADEGNKTVELIHVTYGCNTDIDTQEEMQQFGLQILQSPVVFCVFGLPLDNHILSMILKTVTTYMVIMIQVSSSLESNSNIKDLHF</sequence>
<dbReference type="GO" id="GO:0007165">
    <property type="term" value="P:signal transduction"/>
    <property type="evidence" value="ECO:0007669"/>
    <property type="project" value="UniProtKB-KW"/>
</dbReference>
<dbReference type="GO" id="GO:0043025">
    <property type="term" value="C:neuronal cell body"/>
    <property type="evidence" value="ECO:0007669"/>
    <property type="project" value="TreeGrafter"/>
</dbReference>
<evidence type="ECO:0000313" key="9">
    <source>
        <dbReference type="EMBL" id="KAL0116056.1"/>
    </source>
</evidence>
<dbReference type="Proteomes" id="UP001430953">
    <property type="component" value="Unassembled WGS sequence"/>
</dbReference>
<evidence type="ECO:0000256" key="3">
    <source>
        <dbReference type="ARBA" id="ARBA00022692"/>
    </source>
</evidence>
<keyword evidence="4 8" id="KW-1133">Transmembrane helix</keyword>
<dbReference type="EMBL" id="JADYXP020000010">
    <property type="protein sequence ID" value="KAL0116056.1"/>
    <property type="molecule type" value="Genomic_DNA"/>
</dbReference>
<comment type="caution">
    <text evidence="8">Lacks conserved residue(s) required for the propagation of feature annotation.</text>
</comment>
<evidence type="ECO:0000256" key="8">
    <source>
        <dbReference type="RuleBase" id="RU363108"/>
    </source>
</evidence>
<organism evidence="9 10">
    <name type="scientific">Cardiocondyla obscurior</name>
    <dbReference type="NCBI Taxonomy" id="286306"/>
    <lineage>
        <taxon>Eukaryota</taxon>
        <taxon>Metazoa</taxon>
        <taxon>Ecdysozoa</taxon>
        <taxon>Arthropoda</taxon>
        <taxon>Hexapoda</taxon>
        <taxon>Insecta</taxon>
        <taxon>Pterygota</taxon>
        <taxon>Neoptera</taxon>
        <taxon>Endopterygota</taxon>
        <taxon>Hymenoptera</taxon>
        <taxon>Apocrita</taxon>
        <taxon>Aculeata</taxon>
        <taxon>Formicoidea</taxon>
        <taxon>Formicidae</taxon>
        <taxon>Myrmicinae</taxon>
        <taxon>Cardiocondyla</taxon>
    </lineage>
</organism>
<dbReference type="AlphaFoldDB" id="A0AAW2FNU5"/>
<keyword evidence="7 8" id="KW-0807">Transducer</keyword>
<feature type="transmembrane region" description="Helical" evidence="8">
    <location>
        <begin position="127"/>
        <end position="153"/>
    </location>
</feature>
<keyword evidence="10" id="KW-1185">Reference proteome</keyword>
<evidence type="ECO:0000256" key="5">
    <source>
        <dbReference type="ARBA" id="ARBA00023136"/>
    </source>
</evidence>
<keyword evidence="3 8" id="KW-0812">Transmembrane</keyword>
<dbReference type="GO" id="GO:0007635">
    <property type="term" value="P:chemosensory behavior"/>
    <property type="evidence" value="ECO:0007669"/>
    <property type="project" value="TreeGrafter"/>
</dbReference>
<comment type="caution">
    <text evidence="9">The sequence shown here is derived from an EMBL/GenBank/DDBJ whole genome shotgun (WGS) entry which is preliminary data.</text>
</comment>
<name>A0AAW2FNU5_9HYME</name>
<protein>
    <recommendedName>
        <fullName evidence="8">Gustatory receptor</fullName>
    </recommendedName>
</protein>
<dbReference type="GO" id="GO:0008049">
    <property type="term" value="P:male courtship behavior"/>
    <property type="evidence" value="ECO:0007669"/>
    <property type="project" value="TreeGrafter"/>
</dbReference>
<comment type="subcellular location">
    <subcellularLocation>
        <location evidence="1 8">Cell membrane</location>
        <topology evidence="1 8">Multi-pass membrane protein</topology>
    </subcellularLocation>
</comment>
<feature type="transmembrane region" description="Helical" evidence="8">
    <location>
        <begin position="159"/>
        <end position="178"/>
    </location>
</feature>
<dbReference type="GO" id="GO:0030424">
    <property type="term" value="C:axon"/>
    <property type="evidence" value="ECO:0007669"/>
    <property type="project" value="TreeGrafter"/>
</dbReference>
<accession>A0AAW2FNU5</accession>
<dbReference type="InterPro" id="IPR013604">
    <property type="entry name" value="7TM_chemorcpt"/>
</dbReference>
<dbReference type="GO" id="GO:0005886">
    <property type="term" value="C:plasma membrane"/>
    <property type="evidence" value="ECO:0007669"/>
    <property type="project" value="UniProtKB-SubCell"/>
</dbReference>
<keyword evidence="6 8" id="KW-0675">Receptor</keyword>
<evidence type="ECO:0000313" key="10">
    <source>
        <dbReference type="Proteomes" id="UP001430953"/>
    </source>
</evidence>